<sequence>MGGVFDFSEQMPPEILRHILLNVVKEDGDVAFFRLSLTCWLFHDVVCDASFRKDAHLAWLDSVVGLSAYSSDYKEMYRVPYKKIFFLMWMYGSQNIIIAKIDGKTQAVSLYDVDDGRFEDRLQLDNKTGSLSISDIRTKHSGDYHLKIINETFLKTFSVTVHDVIFAGLENKKEGDSVTLHTGVTDSQKHDLIQWTFGPTNPDSLVAEMNIKIHEITLNSDDIYRGRLHLENQTGSLTIRDIRTSDAGVYQLQISNSKETLYKRFNVFVAVPDPGLSTGYIVLICLCVPLLVAVALGVMCYIKYLKKSKKVSVIYSKYRSRIV</sequence>
<dbReference type="RefSeq" id="XP_042610509.1">
    <property type="nucleotide sequence ID" value="XM_042754575.1"/>
</dbReference>
<dbReference type="InterPro" id="IPR001810">
    <property type="entry name" value="F-box_dom"/>
</dbReference>
<reference evidence="3" key="1">
    <citation type="submission" date="2025-08" db="UniProtKB">
        <authorList>
            <consortium name="RefSeq"/>
        </authorList>
    </citation>
    <scope>IDENTIFICATION</scope>
    <source>
        <tissue evidence="3">Muscle</tissue>
    </source>
</reference>
<proteinExistence type="predicted"/>
<accession>A0A9R0ATA1</accession>
<dbReference type="InterPro" id="IPR003599">
    <property type="entry name" value="Ig_sub"/>
</dbReference>
<dbReference type="AlphaFoldDB" id="A0A9R0ATA1"/>
<keyword evidence="1" id="KW-0812">Transmembrane</keyword>
<keyword evidence="1" id="KW-0472">Membrane</keyword>
<evidence type="ECO:0000313" key="3">
    <source>
        <dbReference type="RefSeq" id="XP_042610509.1"/>
    </source>
</evidence>
<dbReference type="GeneID" id="122143971"/>
<dbReference type="PANTHER" id="PTHR21063:SF4">
    <property type="entry name" value="CD48 ANTIGEN-RELATED"/>
    <property type="match status" value="1"/>
</dbReference>
<dbReference type="Pfam" id="PF00646">
    <property type="entry name" value="F-box"/>
    <property type="match status" value="1"/>
</dbReference>
<organism evidence="3">
    <name type="scientific">Cyprinus carpio</name>
    <name type="common">Common carp</name>
    <dbReference type="NCBI Taxonomy" id="7962"/>
    <lineage>
        <taxon>Eukaryota</taxon>
        <taxon>Metazoa</taxon>
        <taxon>Chordata</taxon>
        <taxon>Craniata</taxon>
        <taxon>Vertebrata</taxon>
        <taxon>Euteleostomi</taxon>
        <taxon>Actinopterygii</taxon>
        <taxon>Neopterygii</taxon>
        <taxon>Teleostei</taxon>
        <taxon>Ostariophysi</taxon>
        <taxon>Cypriniformes</taxon>
        <taxon>Cyprinidae</taxon>
        <taxon>Cyprininae</taxon>
        <taxon>Cyprinus</taxon>
    </lineage>
</organism>
<dbReference type="Pfam" id="PF07686">
    <property type="entry name" value="V-set"/>
    <property type="match status" value="1"/>
</dbReference>
<gene>
    <name evidence="3" type="primary">LOC122143971</name>
</gene>
<name>A0A9R0ATA1_CYPCA</name>
<feature type="transmembrane region" description="Helical" evidence="1">
    <location>
        <begin position="280"/>
        <end position="302"/>
    </location>
</feature>
<feature type="domain" description="Immunoglobulin" evidence="2">
    <location>
        <begin position="167"/>
        <end position="270"/>
    </location>
</feature>
<protein>
    <submittedName>
        <fullName evidence="3">Uncharacterized protein LOC122143971</fullName>
    </submittedName>
</protein>
<dbReference type="PANTHER" id="PTHR21063">
    <property type="entry name" value="LFA-3"/>
    <property type="match status" value="1"/>
</dbReference>
<dbReference type="Proteomes" id="UP001155660">
    <property type="component" value="Unplaced"/>
</dbReference>
<dbReference type="OrthoDB" id="8801142at2759"/>
<dbReference type="InterPro" id="IPR013106">
    <property type="entry name" value="Ig_V-set"/>
</dbReference>
<evidence type="ECO:0000256" key="1">
    <source>
        <dbReference type="SAM" id="Phobius"/>
    </source>
</evidence>
<keyword evidence="1" id="KW-1133">Transmembrane helix</keyword>
<dbReference type="KEGG" id="ccar:122143971"/>
<dbReference type="SMART" id="SM00409">
    <property type="entry name" value="IG"/>
    <property type="match status" value="1"/>
</dbReference>
<evidence type="ECO:0000259" key="2">
    <source>
        <dbReference type="SMART" id="SM00409"/>
    </source>
</evidence>